<evidence type="ECO:0000313" key="1">
    <source>
        <dbReference type="EMBL" id="KAA6352804.1"/>
    </source>
</evidence>
<dbReference type="Proteomes" id="UP000324800">
    <property type="component" value="Unassembled WGS sequence"/>
</dbReference>
<name>A0A5J4T395_9EUKA</name>
<dbReference type="AlphaFoldDB" id="A0A5J4T395"/>
<sequence>MTCVTTPKRKAHIIYQNFALNVLNGWSIQTLKDYFNPDISKLGSNMSSVEMDEQYTRTIICVAGIEINKEQQQYAEINSLDQNKIETENYVSSYPPIFTDIFLFEVIRDNPEKQIK</sequence>
<protein>
    <submittedName>
        <fullName evidence="1">Uncharacterized protein</fullName>
    </submittedName>
</protein>
<dbReference type="EMBL" id="SNRW01039284">
    <property type="protein sequence ID" value="KAA6352804.1"/>
    <property type="molecule type" value="Genomic_DNA"/>
</dbReference>
<accession>A0A5J4T395</accession>
<proteinExistence type="predicted"/>
<comment type="caution">
    <text evidence="1">The sequence shown here is derived from an EMBL/GenBank/DDBJ whole genome shotgun (WGS) entry which is preliminary data.</text>
</comment>
<evidence type="ECO:0000313" key="2">
    <source>
        <dbReference type="Proteomes" id="UP000324800"/>
    </source>
</evidence>
<reference evidence="1 2" key="1">
    <citation type="submission" date="2019-03" db="EMBL/GenBank/DDBJ databases">
        <title>Single cell metagenomics reveals metabolic interactions within the superorganism composed of flagellate Streblomastix strix and complex community of Bacteroidetes bacteria on its surface.</title>
        <authorList>
            <person name="Treitli S.C."/>
            <person name="Kolisko M."/>
            <person name="Husnik F."/>
            <person name="Keeling P."/>
            <person name="Hampl V."/>
        </authorList>
    </citation>
    <scope>NUCLEOTIDE SEQUENCE [LARGE SCALE GENOMIC DNA]</scope>
    <source>
        <strain evidence="1">ST1C</strain>
    </source>
</reference>
<organism evidence="1 2">
    <name type="scientific">Streblomastix strix</name>
    <dbReference type="NCBI Taxonomy" id="222440"/>
    <lineage>
        <taxon>Eukaryota</taxon>
        <taxon>Metamonada</taxon>
        <taxon>Preaxostyla</taxon>
        <taxon>Oxymonadida</taxon>
        <taxon>Streblomastigidae</taxon>
        <taxon>Streblomastix</taxon>
    </lineage>
</organism>
<feature type="non-terminal residue" evidence="1">
    <location>
        <position position="116"/>
    </location>
</feature>
<gene>
    <name evidence="1" type="ORF">EZS28_051669</name>
</gene>